<dbReference type="PIRSF" id="PIRSF016379">
    <property type="entry name" value="ENT"/>
    <property type="match status" value="1"/>
</dbReference>
<sequence length="529" mass="55326">MAPGGGSGGALRKQRLLYWCYVLLGAGTLFPWNGLISAADYWEARFPGKHTDRLLTISYLPINLIVIAAMVRWHAHVRPRLRILGGLAGFTLAISAVPLLDLATATTGSLAALLLLVAACGTCDGFAQGALFGEAALLPPQYTQALVSGTAASGVAVSLLRVLTKATLPDTEAGLRHSANLYFILTALVCASCTAVYSCVLPRLSERLKQAALAAALEDDGRSSGGAGVAGWKLLDGQQQSDYSEQQQQRAGRPSLDVELSYEDHAHSAHSMHSGGGSMGGSWHEQQQQQQQQQQLHIPEEDQLELAGQAALLQGQYTLPHSSSAGWLHDRHGTPAGRGSDGHGTAAATSGAGALQLGQEQSAPLTPHSALAVFQRLWRLEMAVMTIYIVTLSIFPGVLAEDVHSAELGSWYPVALLTVFNLADWAGKSAPALPALRISNERVIFVSVMCRLAFIPAFHLAAVGGAGPAILGLLTALLGASNGWLTACAMMAGAAAAPPAAAELAGNLMVLFLILGLCIGAACGFLWLL</sequence>
<keyword evidence="10" id="KW-1185">Reference proteome</keyword>
<dbReference type="EMBL" id="LHPG02000004">
    <property type="protein sequence ID" value="PRW59073.1"/>
    <property type="molecule type" value="Genomic_DNA"/>
</dbReference>
<organism evidence="9 10">
    <name type="scientific">Chlorella sorokiniana</name>
    <name type="common">Freshwater green alga</name>
    <dbReference type="NCBI Taxonomy" id="3076"/>
    <lineage>
        <taxon>Eukaryota</taxon>
        <taxon>Viridiplantae</taxon>
        <taxon>Chlorophyta</taxon>
        <taxon>core chlorophytes</taxon>
        <taxon>Trebouxiophyceae</taxon>
        <taxon>Chlorellales</taxon>
        <taxon>Chlorellaceae</taxon>
        <taxon>Chlorella clade</taxon>
        <taxon>Chlorella</taxon>
    </lineage>
</organism>
<dbReference type="STRING" id="3076.A0A2P6TYE2"/>
<evidence type="ECO:0000256" key="5">
    <source>
        <dbReference type="ARBA" id="ARBA00022989"/>
    </source>
</evidence>
<evidence type="ECO:0000256" key="2">
    <source>
        <dbReference type="ARBA" id="ARBA00007965"/>
    </source>
</evidence>
<feature type="compositionally biased region" description="Low complexity" evidence="7">
    <location>
        <begin position="281"/>
        <end position="295"/>
    </location>
</feature>
<dbReference type="AlphaFoldDB" id="A0A2P6TYE2"/>
<evidence type="ECO:0000313" key="9">
    <source>
        <dbReference type="EMBL" id="PRW59073.1"/>
    </source>
</evidence>
<dbReference type="OrthoDB" id="1856718at2759"/>
<protein>
    <submittedName>
        <fullName evidence="9">Equilibrative nucleotide transporter 8</fullName>
    </submittedName>
</protein>
<feature type="transmembrane region" description="Helical" evidence="8">
    <location>
        <begin position="16"/>
        <end position="34"/>
    </location>
</feature>
<evidence type="ECO:0000256" key="8">
    <source>
        <dbReference type="SAM" id="Phobius"/>
    </source>
</evidence>
<feature type="transmembrane region" description="Helical" evidence="8">
    <location>
        <begin position="508"/>
        <end position="528"/>
    </location>
</feature>
<feature type="transmembrane region" description="Helical" evidence="8">
    <location>
        <begin position="83"/>
        <end position="104"/>
    </location>
</feature>
<feature type="transmembrane region" description="Helical" evidence="8">
    <location>
        <begin position="380"/>
        <end position="399"/>
    </location>
</feature>
<comment type="subcellular location">
    <subcellularLocation>
        <location evidence="1">Membrane</location>
        <topology evidence="1">Multi-pass membrane protein</topology>
    </subcellularLocation>
</comment>
<dbReference type="GO" id="GO:0005337">
    <property type="term" value="F:nucleoside transmembrane transporter activity"/>
    <property type="evidence" value="ECO:0007669"/>
    <property type="project" value="InterPro"/>
</dbReference>
<dbReference type="PANTHER" id="PTHR10332:SF10">
    <property type="entry name" value="EQUILIBRATIVE NUCLEOSIDE TRANSPORTER 4"/>
    <property type="match status" value="1"/>
</dbReference>
<feature type="region of interest" description="Disordered" evidence="7">
    <location>
        <begin position="266"/>
        <end position="297"/>
    </location>
</feature>
<keyword evidence="4 8" id="KW-0812">Transmembrane</keyword>
<comment type="similarity">
    <text evidence="2">Belongs to the SLC29A/ENT transporter (TC 2.A.57) family.</text>
</comment>
<keyword evidence="5 8" id="KW-1133">Transmembrane helix</keyword>
<evidence type="ECO:0000256" key="4">
    <source>
        <dbReference type="ARBA" id="ARBA00022692"/>
    </source>
</evidence>
<evidence type="ECO:0000256" key="6">
    <source>
        <dbReference type="ARBA" id="ARBA00023136"/>
    </source>
</evidence>
<reference evidence="9 10" key="1">
    <citation type="journal article" date="2018" name="Plant J.">
        <title>Genome sequences of Chlorella sorokiniana UTEX 1602 and Micractinium conductrix SAG 241.80: implications to maltose excretion by a green alga.</title>
        <authorList>
            <person name="Arriola M.B."/>
            <person name="Velmurugan N."/>
            <person name="Zhang Y."/>
            <person name="Plunkett M.H."/>
            <person name="Hondzo H."/>
            <person name="Barney B.M."/>
        </authorList>
    </citation>
    <scope>NUCLEOTIDE SEQUENCE [LARGE SCALE GENOMIC DNA]</scope>
    <source>
        <strain evidence="10">UTEX 1602</strain>
    </source>
</reference>
<accession>A0A2P6TYE2</accession>
<keyword evidence="6 8" id="KW-0472">Membrane</keyword>
<proteinExistence type="inferred from homology"/>
<dbReference type="Pfam" id="PF01733">
    <property type="entry name" value="Nucleoside_tran"/>
    <property type="match status" value="2"/>
</dbReference>
<evidence type="ECO:0000256" key="7">
    <source>
        <dbReference type="SAM" id="MobiDB-lite"/>
    </source>
</evidence>
<comment type="caution">
    <text evidence="9">The sequence shown here is derived from an EMBL/GenBank/DDBJ whole genome shotgun (WGS) entry which is preliminary data.</text>
</comment>
<feature type="transmembrane region" description="Helical" evidence="8">
    <location>
        <begin position="179"/>
        <end position="200"/>
    </location>
</feature>
<name>A0A2P6TYE2_CHLSO</name>
<evidence type="ECO:0000256" key="1">
    <source>
        <dbReference type="ARBA" id="ARBA00004141"/>
    </source>
</evidence>
<feature type="transmembrane region" description="Helical" evidence="8">
    <location>
        <begin position="54"/>
        <end position="71"/>
    </location>
</feature>
<feature type="transmembrane region" description="Helical" evidence="8">
    <location>
        <begin position="145"/>
        <end position="164"/>
    </location>
</feature>
<feature type="transmembrane region" description="Helical" evidence="8">
    <location>
        <begin position="110"/>
        <end position="133"/>
    </location>
</feature>
<keyword evidence="3" id="KW-0813">Transport</keyword>
<dbReference type="PANTHER" id="PTHR10332">
    <property type="entry name" value="EQUILIBRATIVE NUCLEOSIDE TRANSPORTER"/>
    <property type="match status" value="1"/>
</dbReference>
<feature type="region of interest" description="Disordered" evidence="7">
    <location>
        <begin position="323"/>
        <end position="349"/>
    </location>
</feature>
<feature type="transmembrane region" description="Helical" evidence="8">
    <location>
        <begin position="469"/>
        <end position="496"/>
    </location>
</feature>
<dbReference type="GO" id="GO:0005886">
    <property type="term" value="C:plasma membrane"/>
    <property type="evidence" value="ECO:0007669"/>
    <property type="project" value="TreeGrafter"/>
</dbReference>
<dbReference type="InterPro" id="IPR002259">
    <property type="entry name" value="Eqnu_transpt"/>
</dbReference>
<gene>
    <name evidence="9" type="ORF">C2E21_2632</name>
</gene>
<dbReference type="Proteomes" id="UP000239899">
    <property type="component" value="Unassembled WGS sequence"/>
</dbReference>
<evidence type="ECO:0000313" key="10">
    <source>
        <dbReference type="Proteomes" id="UP000239899"/>
    </source>
</evidence>
<evidence type="ECO:0000256" key="3">
    <source>
        <dbReference type="ARBA" id="ARBA00022448"/>
    </source>
</evidence>